<sequence>MCKYSKEAGKTTTSTINLVHSKRKGIFIHIKEMFSNPISQRSYRSFLTFRLY</sequence>
<protein>
    <submittedName>
        <fullName evidence="1">Uncharacterized protein</fullName>
    </submittedName>
</protein>
<evidence type="ECO:0000313" key="2">
    <source>
        <dbReference type="Proteomes" id="UP000075809"/>
    </source>
</evidence>
<keyword evidence="2" id="KW-1185">Reference proteome</keyword>
<dbReference type="Proteomes" id="UP000075809">
    <property type="component" value="Unassembled WGS sequence"/>
</dbReference>
<gene>
    <name evidence="1" type="ORF">ALC60_13250</name>
</gene>
<dbReference type="EMBL" id="KQ983082">
    <property type="protein sequence ID" value="KYQ47730.1"/>
    <property type="molecule type" value="Genomic_DNA"/>
</dbReference>
<accession>A0A151WIV6</accession>
<evidence type="ECO:0000313" key="1">
    <source>
        <dbReference type="EMBL" id="KYQ47730.1"/>
    </source>
</evidence>
<reference evidence="1 2" key="1">
    <citation type="submission" date="2015-09" db="EMBL/GenBank/DDBJ databases">
        <title>Trachymyrmex zeteki WGS genome.</title>
        <authorList>
            <person name="Nygaard S."/>
            <person name="Hu H."/>
            <person name="Boomsma J."/>
            <person name="Zhang G."/>
        </authorList>
    </citation>
    <scope>NUCLEOTIDE SEQUENCE [LARGE SCALE GENOMIC DNA]</scope>
    <source>
        <strain evidence="1">Tzet28-1</strain>
        <tissue evidence="1">Whole body</tissue>
    </source>
</reference>
<dbReference type="AlphaFoldDB" id="A0A151WIV6"/>
<proteinExistence type="predicted"/>
<organism evidence="1 2">
    <name type="scientific">Mycetomoellerius zeteki</name>
    <dbReference type="NCBI Taxonomy" id="64791"/>
    <lineage>
        <taxon>Eukaryota</taxon>
        <taxon>Metazoa</taxon>
        <taxon>Ecdysozoa</taxon>
        <taxon>Arthropoda</taxon>
        <taxon>Hexapoda</taxon>
        <taxon>Insecta</taxon>
        <taxon>Pterygota</taxon>
        <taxon>Neoptera</taxon>
        <taxon>Endopterygota</taxon>
        <taxon>Hymenoptera</taxon>
        <taxon>Apocrita</taxon>
        <taxon>Aculeata</taxon>
        <taxon>Formicoidea</taxon>
        <taxon>Formicidae</taxon>
        <taxon>Myrmicinae</taxon>
        <taxon>Mycetomoellerius</taxon>
    </lineage>
</organism>
<name>A0A151WIV6_9HYME</name>